<keyword evidence="2" id="KW-1185">Reference proteome</keyword>
<dbReference type="RefSeq" id="WP_062217704.1">
    <property type="nucleotide sequence ID" value="NZ_CP012023.1"/>
</dbReference>
<dbReference type="AlphaFoldDB" id="A0A0N9ZZ42"/>
<sequence length="135" mass="14954">MFECKEFIADHAIDITGYRQNAATKVAECSFLGMNFAVADTADWQGLLTSHASTEFSYIVTPNVDHIVQIWQRPDLRAAYEGAKYRVCDSRILNKLTGLKGISLQPYPGSDMVHDLIVTARQDGPRIAVLGPIPE</sequence>
<proteinExistence type="predicted"/>
<dbReference type="EC" id="2.4.1.187" evidence="1"/>
<keyword evidence="1" id="KW-0328">Glycosyltransferase</keyword>
<dbReference type="GO" id="GO:0047244">
    <property type="term" value="F:N-acetylglucosaminyldiphosphoundecaprenol N-acetyl-beta-D-mannosaminyltransferase activity"/>
    <property type="evidence" value="ECO:0007669"/>
    <property type="project" value="UniProtKB-EC"/>
</dbReference>
<organism evidence="1 2">
    <name type="scientific">Celeribacter marinus</name>
    <dbReference type="NCBI Taxonomy" id="1397108"/>
    <lineage>
        <taxon>Bacteria</taxon>
        <taxon>Pseudomonadati</taxon>
        <taxon>Pseudomonadota</taxon>
        <taxon>Alphaproteobacteria</taxon>
        <taxon>Rhodobacterales</taxon>
        <taxon>Roseobacteraceae</taxon>
        <taxon>Celeribacter</taxon>
    </lineage>
</organism>
<evidence type="ECO:0000313" key="1">
    <source>
        <dbReference type="EMBL" id="ALI55575.1"/>
    </source>
</evidence>
<dbReference type="Proteomes" id="UP000064920">
    <property type="component" value="Chromosome"/>
</dbReference>
<protein>
    <submittedName>
        <fullName evidence="1">N-acetylmannosaminyltransferase</fullName>
        <ecNumber evidence="1">2.4.1.187</ecNumber>
    </submittedName>
</protein>
<dbReference type="EMBL" id="CP012023">
    <property type="protein sequence ID" value="ALI55575.1"/>
    <property type="molecule type" value="Genomic_DNA"/>
</dbReference>
<reference evidence="2" key="1">
    <citation type="submission" date="2015-05" db="EMBL/GenBank/DDBJ databases">
        <authorList>
            <person name="Oh H.-M."/>
            <person name="Yang J.-A."/>
            <person name="Cho J.-C."/>
            <person name="Kang I."/>
        </authorList>
    </citation>
    <scope>NUCLEOTIDE SEQUENCE [LARGE SCALE GENOMIC DNA]</scope>
    <source>
        <strain evidence="2">IMCC 12053</strain>
    </source>
</reference>
<accession>A0A0N9ZZ42</accession>
<evidence type="ECO:0000313" key="2">
    <source>
        <dbReference type="Proteomes" id="UP000064920"/>
    </source>
</evidence>
<gene>
    <name evidence="1" type="ORF">IMCC12053_1628</name>
</gene>
<dbReference type="PATRIC" id="fig|1397108.4.peg.1662"/>
<name>A0A0N9ZZ42_9RHOB</name>
<dbReference type="STRING" id="1397108.IMCC12053_1628"/>
<dbReference type="KEGG" id="cmar:IMCC12053_1628"/>
<keyword evidence="1" id="KW-0808">Transferase</keyword>
<dbReference type="OrthoDB" id="9771846at2"/>